<evidence type="ECO:0000256" key="3">
    <source>
        <dbReference type="ARBA" id="ARBA00022448"/>
    </source>
</evidence>
<keyword evidence="10 12" id="KW-0739">Sodium transport</keyword>
<dbReference type="Gene3D" id="1.10.287.770">
    <property type="entry name" value="YojJ-like"/>
    <property type="match status" value="1"/>
</dbReference>
<keyword evidence="7" id="KW-0915">Sodium</keyword>
<dbReference type="InterPro" id="IPR001873">
    <property type="entry name" value="ENaC"/>
</dbReference>
<evidence type="ECO:0000256" key="1">
    <source>
        <dbReference type="ARBA" id="ARBA00004141"/>
    </source>
</evidence>
<keyword evidence="4 12" id="KW-0894">Sodium channel</keyword>
<proteinExistence type="inferred from homology"/>
<comment type="similarity">
    <text evidence="2 12">Belongs to the amiloride-sensitive sodium channel (TC 1.A.6) family.</text>
</comment>
<organism evidence="13 14">
    <name type="scientific">Trichonephila clavipes</name>
    <name type="common">Golden silk orbweaver</name>
    <name type="synonym">Nephila clavipes</name>
    <dbReference type="NCBI Taxonomy" id="2585209"/>
    <lineage>
        <taxon>Eukaryota</taxon>
        <taxon>Metazoa</taxon>
        <taxon>Ecdysozoa</taxon>
        <taxon>Arthropoda</taxon>
        <taxon>Chelicerata</taxon>
        <taxon>Arachnida</taxon>
        <taxon>Araneae</taxon>
        <taxon>Araneomorphae</taxon>
        <taxon>Entelegynae</taxon>
        <taxon>Araneoidea</taxon>
        <taxon>Nephilidae</taxon>
        <taxon>Trichonephila</taxon>
    </lineage>
</organism>
<dbReference type="Pfam" id="PF00858">
    <property type="entry name" value="ASC"/>
    <property type="match status" value="1"/>
</dbReference>
<dbReference type="EMBL" id="BMAU01021422">
    <property type="protein sequence ID" value="GFY34348.1"/>
    <property type="molecule type" value="Genomic_DNA"/>
</dbReference>
<keyword evidence="14" id="KW-1185">Reference proteome</keyword>
<protein>
    <submittedName>
        <fullName evidence="13">Amiloride-sensitive sodium channel subunit alpha</fullName>
    </submittedName>
</protein>
<name>A0A8X6WG56_TRICX</name>
<keyword evidence="9" id="KW-0472">Membrane</keyword>
<comment type="subcellular location">
    <subcellularLocation>
        <location evidence="1">Membrane</location>
        <topology evidence="1">Multi-pass membrane protein</topology>
    </subcellularLocation>
</comment>
<dbReference type="GO" id="GO:0015280">
    <property type="term" value="F:ligand-gated sodium channel activity"/>
    <property type="evidence" value="ECO:0007669"/>
    <property type="project" value="TreeGrafter"/>
</dbReference>
<keyword evidence="3 12" id="KW-0813">Transport</keyword>
<sequence length="471" mass="54438">MKYVHLYFASSLQTSSIYVVSRVSMSKNFVKKLFWMLVLLATISGCCYQTCRFMNLYFKYPIQENYRLEPQRNAFFPAVTICNQNRRKAEFETCLYEILSPKDCTSISPDNRFNNGKFPIKRPLVLPERRSYRSYLQTQRGATERFLAKYSKLSIDKRWRYGHQYKDLIEKCSFRDKSCKNNFSLFSNSRYGNCFTFNKLNKLSVPSADTSLVGSMNGLKLVLNAEINEYVAISHTVGFRIVIHDPFEEPDPEIKGMNIIPGYETNVLLKQTLIKRLSEPYKDQCLLYSNNKPFDGSQTLCMQACIQEYNYAKCGCTESSFITLLGRRQCNMENSTDVYCLDSVLDYIAIYETNCVCPLPCVSAYYNEISTMSIWLSKASFFKGKENATKLDWKNYRASHAKIHIFFSTLERTVHEQVPVFHESEIFSHLGGEFGLWLGLSLAALFDFGETALHFIKNVMFGPIKCVLFPV</sequence>
<dbReference type="PANTHER" id="PTHR11690">
    <property type="entry name" value="AMILORIDE-SENSITIVE SODIUM CHANNEL-RELATED"/>
    <property type="match status" value="1"/>
</dbReference>
<evidence type="ECO:0000256" key="8">
    <source>
        <dbReference type="ARBA" id="ARBA00023065"/>
    </source>
</evidence>
<keyword evidence="8 12" id="KW-0406">Ion transport</keyword>
<gene>
    <name evidence="13" type="primary">SCNN1A</name>
    <name evidence="13" type="ORF">TNCV_2506511</name>
</gene>
<dbReference type="Proteomes" id="UP000887159">
    <property type="component" value="Unassembled WGS sequence"/>
</dbReference>
<comment type="caution">
    <text evidence="13">The sequence shown here is derived from an EMBL/GenBank/DDBJ whole genome shotgun (WGS) entry which is preliminary data.</text>
</comment>
<evidence type="ECO:0000256" key="4">
    <source>
        <dbReference type="ARBA" id="ARBA00022461"/>
    </source>
</evidence>
<evidence type="ECO:0000256" key="2">
    <source>
        <dbReference type="ARBA" id="ARBA00007193"/>
    </source>
</evidence>
<dbReference type="GO" id="GO:0005886">
    <property type="term" value="C:plasma membrane"/>
    <property type="evidence" value="ECO:0007669"/>
    <property type="project" value="TreeGrafter"/>
</dbReference>
<evidence type="ECO:0000256" key="5">
    <source>
        <dbReference type="ARBA" id="ARBA00022692"/>
    </source>
</evidence>
<evidence type="ECO:0000256" key="11">
    <source>
        <dbReference type="ARBA" id="ARBA00023303"/>
    </source>
</evidence>
<reference evidence="13" key="1">
    <citation type="submission" date="2020-08" db="EMBL/GenBank/DDBJ databases">
        <title>Multicomponent nature underlies the extraordinary mechanical properties of spider dragline silk.</title>
        <authorList>
            <person name="Kono N."/>
            <person name="Nakamura H."/>
            <person name="Mori M."/>
            <person name="Yoshida Y."/>
            <person name="Ohtoshi R."/>
            <person name="Malay A.D."/>
            <person name="Moran D.A.P."/>
            <person name="Tomita M."/>
            <person name="Numata K."/>
            <person name="Arakawa K."/>
        </authorList>
    </citation>
    <scope>NUCLEOTIDE SEQUENCE</scope>
</reference>
<evidence type="ECO:0000256" key="9">
    <source>
        <dbReference type="ARBA" id="ARBA00023136"/>
    </source>
</evidence>
<evidence type="ECO:0000313" key="13">
    <source>
        <dbReference type="EMBL" id="GFY34348.1"/>
    </source>
</evidence>
<keyword evidence="6" id="KW-1133">Transmembrane helix</keyword>
<keyword evidence="11 12" id="KW-0407">Ion channel</keyword>
<accession>A0A8X6WG56</accession>
<evidence type="ECO:0000256" key="12">
    <source>
        <dbReference type="RuleBase" id="RU000679"/>
    </source>
</evidence>
<keyword evidence="5 12" id="KW-0812">Transmembrane</keyword>
<evidence type="ECO:0000256" key="6">
    <source>
        <dbReference type="ARBA" id="ARBA00022989"/>
    </source>
</evidence>
<dbReference type="PRINTS" id="PR01078">
    <property type="entry name" value="AMINACHANNEL"/>
</dbReference>
<dbReference type="PANTHER" id="PTHR11690:SF248">
    <property type="entry name" value="PICKPOCKET 17, ISOFORM A"/>
    <property type="match status" value="1"/>
</dbReference>
<dbReference type="Gene3D" id="2.60.470.10">
    <property type="entry name" value="Acid-sensing ion channels like domains"/>
    <property type="match status" value="1"/>
</dbReference>
<evidence type="ECO:0000256" key="10">
    <source>
        <dbReference type="ARBA" id="ARBA00023201"/>
    </source>
</evidence>
<dbReference type="AlphaFoldDB" id="A0A8X6WG56"/>
<evidence type="ECO:0000313" key="14">
    <source>
        <dbReference type="Proteomes" id="UP000887159"/>
    </source>
</evidence>
<evidence type="ECO:0000256" key="7">
    <source>
        <dbReference type="ARBA" id="ARBA00023053"/>
    </source>
</evidence>